<dbReference type="SUPFAM" id="SSF56672">
    <property type="entry name" value="DNA/RNA polymerases"/>
    <property type="match status" value="1"/>
</dbReference>
<reference evidence="2 4" key="1">
    <citation type="journal article" date="2012" name="Nat. Biotechnol.">
        <title>Draft genome sequence of pigeonpea (Cajanus cajan), an orphan legume crop of resource-poor farmers.</title>
        <authorList>
            <person name="Varshney R.K."/>
            <person name="Chen W."/>
            <person name="Li Y."/>
            <person name="Bharti A.K."/>
            <person name="Saxena R.K."/>
            <person name="Schlueter J.A."/>
            <person name="Donoghue M.T."/>
            <person name="Azam S."/>
            <person name="Fan G."/>
            <person name="Whaley A.M."/>
            <person name="Farmer A.D."/>
            <person name="Sheridan J."/>
            <person name="Iwata A."/>
            <person name="Tuteja R."/>
            <person name="Penmetsa R.V."/>
            <person name="Wu W."/>
            <person name="Upadhyaya H.D."/>
            <person name="Yang S.P."/>
            <person name="Shah T."/>
            <person name="Saxena K.B."/>
            <person name="Michael T."/>
            <person name="McCombie W.R."/>
            <person name="Yang B."/>
            <person name="Zhang G."/>
            <person name="Yang H."/>
            <person name="Wang J."/>
            <person name="Spillane C."/>
            <person name="Cook D.R."/>
            <person name="May G.D."/>
            <person name="Xu X."/>
            <person name="Jackson S.A."/>
        </authorList>
    </citation>
    <scope>NUCLEOTIDE SEQUENCE [LARGE SCALE GENOMIC DNA]</scope>
    <source>
        <strain evidence="4">cv. Asha</strain>
    </source>
</reference>
<evidence type="ECO:0000313" key="3">
    <source>
        <dbReference type="EMBL" id="KYP33997.1"/>
    </source>
</evidence>
<dbReference type="Gramene" id="C.cajan_40243.t">
    <property type="protein sequence ID" value="C.cajan_40243.t.cds1"/>
    <property type="gene ID" value="C.cajan_40243"/>
</dbReference>
<dbReference type="InterPro" id="IPR013103">
    <property type="entry name" value="RVT_2"/>
</dbReference>
<dbReference type="EMBL" id="KQ484713">
    <property type="protein sequence ID" value="KYP33995.1"/>
    <property type="molecule type" value="Genomic_DNA"/>
</dbReference>
<dbReference type="Gramene" id="C.cajan_40241.t">
    <property type="protein sequence ID" value="C.cajan_40241.t.cds1"/>
    <property type="gene ID" value="C.cajan_40241"/>
</dbReference>
<dbReference type="Pfam" id="PF07727">
    <property type="entry name" value="RVT_2"/>
    <property type="match status" value="1"/>
</dbReference>
<proteinExistence type="predicted"/>
<name>A0A151QUN5_CAJCA</name>
<keyword evidence="4" id="KW-1185">Reference proteome</keyword>
<accession>A0A151QUN5</accession>
<feature type="domain" description="Reverse transcriptase Ty1/copia-type" evidence="1">
    <location>
        <begin position="35"/>
        <end position="139"/>
    </location>
</feature>
<evidence type="ECO:0000313" key="4">
    <source>
        <dbReference type="Proteomes" id="UP000075243"/>
    </source>
</evidence>
<dbReference type="AlphaFoldDB" id="A0A151QUN5"/>
<evidence type="ECO:0000313" key="2">
    <source>
        <dbReference type="EMBL" id="KYP33995.1"/>
    </source>
</evidence>
<dbReference type="InterPro" id="IPR043502">
    <property type="entry name" value="DNA/RNA_pol_sf"/>
</dbReference>
<gene>
    <name evidence="2" type="ORF">KK1_045103</name>
    <name evidence="3" type="ORF">KK1_045105</name>
</gene>
<organism evidence="2 4">
    <name type="scientific">Cajanus cajan</name>
    <name type="common">Pigeon pea</name>
    <name type="synonym">Cajanus indicus</name>
    <dbReference type="NCBI Taxonomy" id="3821"/>
    <lineage>
        <taxon>Eukaryota</taxon>
        <taxon>Viridiplantae</taxon>
        <taxon>Streptophyta</taxon>
        <taxon>Embryophyta</taxon>
        <taxon>Tracheophyta</taxon>
        <taxon>Spermatophyta</taxon>
        <taxon>Magnoliopsida</taxon>
        <taxon>eudicotyledons</taxon>
        <taxon>Gunneridae</taxon>
        <taxon>Pentapetalae</taxon>
        <taxon>rosids</taxon>
        <taxon>fabids</taxon>
        <taxon>Fabales</taxon>
        <taxon>Fabaceae</taxon>
        <taxon>Papilionoideae</taxon>
        <taxon>50 kb inversion clade</taxon>
        <taxon>NPAAA clade</taxon>
        <taxon>indigoferoid/millettioid clade</taxon>
        <taxon>Phaseoleae</taxon>
        <taxon>Cajanus</taxon>
    </lineage>
</organism>
<evidence type="ECO:0000259" key="1">
    <source>
        <dbReference type="Pfam" id="PF07727"/>
    </source>
</evidence>
<dbReference type="Proteomes" id="UP000075243">
    <property type="component" value="Unassembled WGS sequence"/>
</dbReference>
<dbReference type="EMBL" id="KQ484713">
    <property type="protein sequence ID" value="KYP33997.1"/>
    <property type="molecule type" value="Genomic_DNA"/>
</dbReference>
<protein>
    <submittedName>
        <fullName evidence="2">Retrovirus-related Pol polyprotein from transposon TNT 1-94</fullName>
    </submittedName>
</protein>
<dbReference type="OMA" id="EIREPHW"/>
<sequence>MSITSISEPKSYKEASKHDCWLKAMHEEIFALEENDTWVLTALPHHKTAIGCRWVYKIKHRADGSIERYKARLVAKGYTQMEGLDFIDTYSPVAKLTTVRLILALATMNNWHLKQLDVNNTFLHGILHEEVYMQLPSGITPSLPG</sequence>